<keyword evidence="2" id="KW-1185">Reference proteome</keyword>
<dbReference type="Proteomes" id="UP001165069">
    <property type="component" value="Unassembled WGS sequence"/>
</dbReference>
<dbReference type="RefSeq" id="WP_285577113.1">
    <property type="nucleotide sequence ID" value="NZ_BSDE01000007.1"/>
</dbReference>
<name>A0ABQ5QJ78_9BACT</name>
<proteinExistence type="predicted"/>
<sequence>MLNPDPPPGPLPGPTLGILIRLLHEAALRLQQRGQGPYQRIRTLRGLYYGTSHSLDFERRQSRLRNWGFNLYLQSLAPPDPTPLLGASLVRALKDSAVVWHQDRWMDAGHILVGLEARTRLGASRLPLLGQGGTGLELGTWLGDLGGAAGLLVLQRLEDPLARAVPLLFSKHTYDLRPNLEGDVAGYLVARDPIVKNRVSLLKSHQFVSVAHALEDYAQKPESDWADRWRLFARLLGAETGIPSARLPGRQDLLAWVRKKIQGFTSWYLLYRLQDAGRMSRAALAEASRHVEGAAAELSELFLSVLEQGLTPGASMDLPDLPASPPGPPRGLLALGRLAGG</sequence>
<organism evidence="1 2">
    <name type="scientific">Geothrix limicola</name>
    <dbReference type="NCBI Taxonomy" id="2927978"/>
    <lineage>
        <taxon>Bacteria</taxon>
        <taxon>Pseudomonadati</taxon>
        <taxon>Acidobacteriota</taxon>
        <taxon>Holophagae</taxon>
        <taxon>Holophagales</taxon>
        <taxon>Holophagaceae</taxon>
        <taxon>Geothrix</taxon>
    </lineage>
</organism>
<gene>
    <name evidence="1" type="ORF">GETHLI_31280</name>
</gene>
<reference evidence="1 2" key="1">
    <citation type="journal article" date="2023" name="Antonie Van Leeuwenhoek">
        <title>Mesoterricola silvestris gen. nov., sp. nov., Mesoterricola sediminis sp. nov., Geothrix oryzae sp. nov., Geothrix edaphica sp. nov., Geothrix rubra sp. nov., and Geothrix limicola sp. nov., six novel members of Acidobacteriota isolated from soils.</title>
        <authorList>
            <person name="Itoh H."/>
            <person name="Sugisawa Y."/>
            <person name="Mise K."/>
            <person name="Xu Z."/>
            <person name="Kuniyasu M."/>
            <person name="Ushijima N."/>
            <person name="Kawano K."/>
            <person name="Kobayashi E."/>
            <person name="Shiratori Y."/>
            <person name="Masuda Y."/>
            <person name="Senoo K."/>
        </authorList>
    </citation>
    <scope>NUCLEOTIDE SEQUENCE [LARGE SCALE GENOMIC DNA]</scope>
    <source>
        <strain evidence="1 2">Red804</strain>
    </source>
</reference>
<accession>A0ABQ5QJ78</accession>
<dbReference type="EMBL" id="BSDE01000007">
    <property type="protein sequence ID" value="GLH74626.1"/>
    <property type="molecule type" value="Genomic_DNA"/>
</dbReference>
<protein>
    <submittedName>
        <fullName evidence="1">Uncharacterized protein</fullName>
    </submittedName>
</protein>
<comment type="caution">
    <text evidence="1">The sequence shown here is derived from an EMBL/GenBank/DDBJ whole genome shotgun (WGS) entry which is preliminary data.</text>
</comment>
<evidence type="ECO:0000313" key="1">
    <source>
        <dbReference type="EMBL" id="GLH74626.1"/>
    </source>
</evidence>
<evidence type="ECO:0000313" key="2">
    <source>
        <dbReference type="Proteomes" id="UP001165069"/>
    </source>
</evidence>